<organism evidence="2 3">
    <name type="scientific">Cryobacterium tepidiphilum</name>
    <dbReference type="NCBI Taxonomy" id="2486026"/>
    <lineage>
        <taxon>Bacteria</taxon>
        <taxon>Bacillati</taxon>
        <taxon>Actinomycetota</taxon>
        <taxon>Actinomycetes</taxon>
        <taxon>Micrococcales</taxon>
        <taxon>Microbacteriaceae</taxon>
        <taxon>Cryobacterium</taxon>
    </lineage>
</organism>
<dbReference type="RefSeq" id="WP_123045427.1">
    <property type="nucleotide sequence ID" value="NZ_RDSR01000007.1"/>
</dbReference>
<protein>
    <submittedName>
        <fullName evidence="2">Uncharacterized protein</fullName>
    </submittedName>
</protein>
<feature type="region of interest" description="Disordered" evidence="1">
    <location>
        <begin position="90"/>
        <end position="111"/>
    </location>
</feature>
<evidence type="ECO:0000313" key="2">
    <source>
        <dbReference type="EMBL" id="RNE63817.1"/>
    </source>
</evidence>
<sequence length="111" mass="11844">MKAIHYAGETVLTGDAIADALVLYAGALARRETAATVDIPVRYPDGTVDLASVLLGPASQMVAIPEHSDADELVDDALVAWMLRQTKALEDPRPQVASDREGTVIDDFDLP</sequence>
<evidence type="ECO:0000313" key="3">
    <source>
        <dbReference type="Proteomes" id="UP000279859"/>
    </source>
</evidence>
<dbReference type="Proteomes" id="UP000279859">
    <property type="component" value="Unassembled WGS sequence"/>
</dbReference>
<proteinExistence type="predicted"/>
<accession>A0A3M8LE63</accession>
<name>A0A3M8LE63_9MICO</name>
<feature type="compositionally biased region" description="Basic and acidic residues" evidence="1">
    <location>
        <begin position="90"/>
        <end position="103"/>
    </location>
</feature>
<evidence type="ECO:0000256" key="1">
    <source>
        <dbReference type="SAM" id="MobiDB-lite"/>
    </source>
</evidence>
<keyword evidence="3" id="KW-1185">Reference proteome</keyword>
<comment type="caution">
    <text evidence="2">The sequence shown here is derived from an EMBL/GenBank/DDBJ whole genome shotgun (WGS) entry which is preliminary data.</text>
</comment>
<dbReference type="OrthoDB" id="5119511at2"/>
<reference evidence="2 3" key="1">
    <citation type="submission" date="2018-11" db="EMBL/GenBank/DDBJ databases">
        <title>Cryobacterium sp. nov., isolated from rhizosphere soil of lettuce.</title>
        <authorList>
            <person name="Wang Y."/>
        </authorList>
    </citation>
    <scope>NUCLEOTIDE SEQUENCE [LARGE SCALE GENOMIC DNA]</scope>
    <source>
        <strain evidence="2 3">NEAU-85</strain>
    </source>
</reference>
<dbReference type="AlphaFoldDB" id="A0A3M8LE63"/>
<dbReference type="EMBL" id="RDSR01000007">
    <property type="protein sequence ID" value="RNE63817.1"/>
    <property type="molecule type" value="Genomic_DNA"/>
</dbReference>
<gene>
    <name evidence="2" type="ORF">EEJ31_06220</name>
</gene>